<dbReference type="InterPro" id="IPR011964">
    <property type="entry name" value="YVTN_b-propeller_repeat"/>
</dbReference>
<organism evidence="1">
    <name type="scientific">bioreactor metagenome</name>
    <dbReference type="NCBI Taxonomy" id="1076179"/>
    <lineage>
        <taxon>unclassified sequences</taxon>
        <taxon>metagenomes</taxon>
        <taxon>ecological metagenomes</taxon>
    </lineage>
</organism>
<protein>
    <recommendedName>
        <fullName evidence="2">6-phosphogluconolactonase</fullName>
    </recommendedName>
</protein>
<dbReference type="PANTHER" id="PTHR47197:SF3">
    <property type="entry name" value="DIHYDRO-HEME D1 DEHYDROGENASE"/>
    <property type="match status" value="1"/>
</dbReference>
<dbReference type="Gene3D" id="2.130.10.10">
    <property type="entry name" value="YVTN repeat-like/Quinoprotein amine dehydrogenase"/>
    <property type="match status" value="2"/>
</dbReference>
<gene>
    <name evidence="1" type="ORF">SDC9_04108</name>
</gene>
<dbReference type="EMBL" id="VSSQ01000007">
    <property type="protein sequence ID" value="MPL58574.1"/>
    <property type="molecule type" value="Genomic_DNA"/>
</dbReference>
<reference evidence="1" key="1">
    <citation type="submission" date="2019-08" db="EMBL/GenBank/DDBJ databases">
        <authorList>
            <person name="Kucharzyk K."/>
            <person name="Murdoch R.W."/>
            <person name="Higgins S."/>
            <person name="Loffler F."/>
        </authorList>
    </citation>
    <scope>NUCLEOTIDE SEQUENCE</scope>
</reference>
<evidence type="ECO:0000313" key="1">
    <source>
        <dbReference type="EMBL" id="MPL58574.1"/>
    </source>
</evidence>
<evidence type="ECO:0008006" key="2">
    <source>
        <dbReference type="Google" id="ProtNLM"/>
    </source>
</evidence>
<comment type="caution">
    <text evidence="1">The sequence shown here is derived from an EMBL/GenBank/DDBJ whole genome shotgun (WGS) entry which is preliminary data.</text>
</comment>
<dbReference type="NCBIfam" id="TIGR02276">
    <property type="entry name" value="beta_rpt_yvtn"/>
    <property type="match status" value="1"/>
</dbReference>
<dbReference type="InterPro" id="IPR051200">
    <property type="entry name" value="Host-pathogen_enzymatic-act"/>
</dbReference>
<proteinExistence type="predicted"/>
<accession>A0A644SVD3</accession>
<dbReference type="InterPro" id="IPR015943">
    <property type="entry name" value="WD40/YVTN_repeat-like_dom_sf"/>
</dbReference>
<name>A0A644SVD3_9ZZZZ</name>
<dbReference type="PANTHER" id="PTHR47197">
    <property type="entry name" value="PROTEIN NIRF"/>
    <property type="match status" value="1"/>
</dbReference>
<dbReference type="AlphaFoldDB" id="A0A644SVD3"/>
<dbReference type="InterPro" id="IPR011044">
    <property type="entry name" value="Quino_amine_DH_bsu"/>
</dbReference>
<dbReference type="SUPFAM" id="SSF50969">
    <property type="entry name" value="YVTN repeat-like/Quinoprotein amine dehydrogenase"/>
    <property type="match status" value="1"/>
</dbReference>
<sequence>MEMTPFNLLVIDVSSHALLLIDALTGQALSKMPYPPEYTPVGLAVTSDLGKAYLPAVDQSSGGAVFAVNLKACSLYQLPIKLPHPLQFALAPDNNTVYFTAPDGILYSLDTIALKLTTCGQAANQACTCIGLAVSSENVYSAWESDNSGVIAVFSQNGELTNEYPVSGIPTNIVYDKSGVVMVPFTSNGTYGEGLFIVRIHENCPPTILTIQCPACANSNGAYPCQATLAPDGQTAYVVNEDSGSVTIIDLTTGTVVDHFSVGRSISTLTVLPDAHFGVASSNMFGDLALIDLVNGRLLSFTTDNHEFLSSIAVLPR</sequence>